<dbReference type="PROSITE" id="PS50886">
    <property type="entry name" value="TRBD"/>
    <property type="match status" value="1"/>
</dbReference>
<evidence type="ECO:0000256" key="2">
    <source>
        <dbReference type="ARBA" id="ARBA00022884"/>
    </source>
</evidence>
<keyword evidence="2 3" id="KW-0694">RNA-binding</keyword>
<feature type="domain" description="TRNA-binding" evidence="4">
    <location>
        <begin position="44"/>
        <end position="166"/>
    </location>
</feature>
<comment type="caution">
    <text evidence="5">The sequence shown here is derived from an EMBL/GenBank/DDBJ whole genome shotgun (WGS) entry which is preliminary data.</text>
</comment>
<accession>A0ABM9V8E4</accession>
<evidence type="ECO:0000256" key="3">
    <source>
        <dbReference type="PROSITE-ProRule" id="PRU00209"/>
    </source>
</evidence>
<dbReference type="Pfam" id="PF01588">
    <property type="entry name" value="tRNA_bind"/>
    <property type="match status" value="1"/>
</dbReference>
<dbReference type="SUPFAM" id="SSF50249">
    <property type="entry name" value="Nucleic acid-binding proteins"/>
    <property type="match status" value="1"/>
</dbReference>
<dbReference type="EC" id="6.1.1.20" evidence="5"/>
<dbReference type="InterPro" id="IPR002547">
    <property type="entry name" value="tRNA-bd_dom"/>
</dbReference>
<evidence type="ECO:0000313" key="5">
    <source>
        <dbReference type="EMBL" id="CUW17996.1"/>
    </source>
</evidence>
<dbReference type="InterPro" id="IPR012340">
    <property type="entry name" value="NA-bd_OB-fold"/>
</dbReference>
<keyword evidence="6" id="KW-1185">Reference proteome</keyword>
<proteinExistence type="predicted"/>
<dbReference type="EMBL" id="FBTB01000020">
    <property type="protein sequence ID" value="CUW17996.1"/>
    <property type="molecule type" value="Genomic_DNA"/>
</dbReference>
<keyword evidence="1 3" id="KW-0820">tRNA-binding</keyword>
<dbReference type="Gene3D" id="2.40.50.140">
    <property type="entry name" value="Nucleic acid-binding proteins"/>
    <property type="match status" value="1"/>
</dbReference>
<dbReference type="GO" id="GO:0004826">
    <property type="term" value="F:phenylalanine-tRNA ligase activity"/>
    <property type="evidence" value="ECO:0007669"/>
    <property type="project" value="UniProtKB-EC"/>
</dbReference>
<keyword evidence="5" id="KW-0436">Ligase</keyword>
<dbReference type="Gene3D" id="3.30.56.10">
    <property type="match status" value="1"/>
</dbReference>
<evidence type="ECO:0000256" key="1">
    <source>
        <dbReference type="ARBA" id="ARBA00022555"/>
    </source>
</evidence>
<sequence>MKTSLKWLNEYLNNSIDLNADAVADLAERVERTSVEISETTTLARQQDGLVVARVVSVLPHPDSDHMVITQVDIGESTLTKVVTGAPNVAEGQLVVLAKVGAHIINHETGELNVLKPVKLRGEDSNGMLVALQEIGFDSKIAPKDFETGIYVFNNSEHLNPGDDALSILGMTEPVLDTDLTPNRADMLSMIGTAYEFGAMLKQSVTIPDFDLVEYETPASDQVSVMIRDDSLASKYAVRVV</sequence>
<evidence type="ECO:0000313" key="6">
    <source>
        <dbReference type="Proteomes" id="UP000199047"/>
    </source>
</evidence>
<organism evidence="5 6">
    <name type="scientific">Leuconostoc inhae</name>
    <dbReference type="NCBI Taxonomy" id="178001"/>
    <lineage>
        <taxon>Bacteria</taxon>
        <taxon>Bacillati</taxon>
        <taxon>Bacillota</taxon>
        <taxon>Bacilli</taxon>
        <taxon>Lactobacillales</taxon>
        <taxon>Lactobacillaceae</taxon>
        <taxon>Leuconostoc</taxon>
    </lineage>
</organism>
<protein>
    <submittedName>
        <fullName evidence="5">Phenylalanyl-tRNA synthetase beta chain</fullName>
        <ecNumber evidence="5">6.1.1.20</ecNumber>
    </submittedName>
</protein>
<reference evidence="5 6" key="1">
    <citation type="submission" date="2015-12" db="EMBL/GenBank/DDBJ databases">
        <authorList>
            <person name="Andreevskaya M."/>
        </authorList>
    </citation>
    <scope>NUCLEOTIDE SEQUENCE [LARGE SCALE GENOMIC DNA]</scope>
    <source>
        <strain evidence="5 6">KSL4-2</strain>
    </source>
</reference>
<name>A0ABM9V8E4_9LACO</name>
<gene>
    <name evidence="5" type="ORF">KSL4_2020</name>
</gene>
<dbReference type="CDD" id="cd02796">
    <property type="entry name" value="tRNA_bind_bactPheRS"/>
    <property type="match status" value="1"/>
</dbReference>
<dbReference type="InterPro" id="IPR033714">
    <property type="entry name" value="tRNA_bind_bactPheRS"/>
</dbReference>
<evidence type="ECO:0000259" key="4">
    <source>
        <dbReference type="PROSITE" id="PS50886"/>
    </source>
</evidence>
<dbReference type="Proteomes" id="UP000199047">
    <property type="component" value="Unassembled WGS sequence"/>
</dbReference>